<keyword evidence="4" id="KW-0677">Repeat</keyword>
<dbReference type="InterPro" id="IPR011989">
    <property type="entry name" value="ARM-like"/>
</dbReference>
<evidence type="ECO:0000259" key="8">
    <source>
        <dbReference type="Pfam" id="PF01602"/>
    </source>
</evidence>
<dbReference type="InterPro" id="IPR016024">
    <property type="entry name" value="ARM-type_fold"/>
</dbReference>
<dbReference type="EMBL" id="JBBJCI010000227">
    <property type="protein sequence ID" value="KAK7238945.1"/>
    <property type="molecule type" value="Genomic_DNA"/>
</dbReference>
<feature type="domain" description="AP-3 complex subunit delta Mu C-terminal" evidence="9">
    <location>
        <begin position="1094"/>
        <end position="1191"/>
    </location>
</feature>
<feature type="compositionally biased region" description="Acidic residues" evidence="7">
    <location>
        <begin position="502"/>
        <end position="517"/>
    </location>
</feature>
<keyword evidence="3" id="KW-0813">Transport</keyword>
<name>A0ABR1FUG4_AURAN</name>
<dbReference type="InterPro" id="IPR058898">
    <property type="entry name" value="Mu_AP3"/>
</dbReference>
<dbReference type="PANTHER" id="PTHR22781">
    <property type="entry name" value="DELTA ADAPTIN-RELATED"/>
    <property type="match status" value="1"/>
</dbReference>
<dbReference type="Pfam" id="PF01602">
    <property type="entry name" value="Adaptin_N"/>
    <property type="match status" value="1"/>
</dbReference>
<evidence type="ECO:0000256" key="6">
    <source>
        <dbReference type="ARBA" id="ARBA00023136"/>
    </source>
</evidence>
<evidence type="ECO:0000256" key="5">
    <source>
        <dbReference type="ARBA" id="ARBA00022927"/>
    </source>
</evidence>
<dbReference type="Proteomes" id="UP001363151">
    <property type="component" value="Unassembled WGS sequence"/>
</dbReference>
<feature type="region of interest" description="Disordered" evidence="7">
    <location>
        <begin position="714"/>
        <end position="887"/>
    </location>
</feature>
<feature type="compositionally biased region" description="Basic residues" evidence="7">
    <location>
        <begin position="835"/>
        <end position="849"/>
    </location>
</feature>
<feature type="compositionally biased region" description="Acidic residues" evidence="7">
    <location>
        <begin position="737"/>
        <end position="748"/>
    </location>
</feature>
<keyword evidence="5" id="KW-0653">Protein transport</keyword>
<comment type="similarity">
    <text evidence="2">Belongs to the adaptor complexes large subunit family.</text>
</comment>
<feature type="region of interest" description="Disordered" evidence="7">
    <location>
        <begin position="905"/>
        <end position="979"/>
    </location>
</feature>
<feature type="compositionally biased region" description="Basic residues" evidence="7">
    <location>
        <begin position="873"/>
        <end position="883"/>
    </location>
</feature>
<dbReference type="Pfam" id="PF26171">
    <property type="entry name" value="Mu_AP3"/>
    <property type="match status" value="1"/>
</dbReference>
<evidence type="ECO:0000256" key="3">
    <source>
        <dbReference type="ARBA" id="ARBA00022448"/>
    </source>
</evidence>
<feature type="compositionally biased region" description="Basic and acidic residues" evidence="7">
    <location>
        <begin position="714"/>
        <end position="727"/>
    </location>
</feature>
<gene>
    <name evidence="10" type="primary">AP3D1</name>
    <name evidence="10" type="ORF">SO694_0002625</name>
</gene>
<feature type="region of interest" description="Disordered" evidence="7">
    <location>
        <begin position="618"/>
        <end position="641"/>
    </location>
</feature>
<keyword evidence="6" id="KW-0472">Membrane</keyword>
<dbReference type="InterPro" id="IPR002553">
    <property type="entry name" value="Clathrin/coatomer_adapt-like_N"/>
</dbReference>
<dbReference type="InterPro" id="IPR017105">
    <property type="entry name" value="AP3_complex_dsu"/>
</dbReference>
<evidence type="ECO:0000313" key="11">
    <source>
        <dbReference type="Proteomes" id="UP001363151"/>
    </source>
</evidence>
<evidence type="ECO:0000313" key="10">
    <source>
        <dbReference type="EMBL" id="KAK7238945.1"/>
    </source>
</evidence>
<feature type="compositionally biased region" description="Basic residues" evidence="7">
    <location>
        <begin position="953"/>
        <end position="974"/>
    </location>
</feature>
<reference evidence="10 11" key="1">
    <citation type="submission" date="2024-03" db="EMBL/GenBank/DDBJ databases">
        <title>Aureococcus anophagefferens CCMP1851 and Kratosvirus quantuckense: Draft genome of a second virus-susceptible host strain in the model system.</title>
        <authorList>
            <person name="Chase E."/>
            <person name="Truchon A.R."/>
            <person name="Schepens W."/>
            <person name="Wilhelm S.W."/>
        </authorList>
    </citation>
    <scope>NUCLEOTIDE SEQUENCE [LARGE SCALE GENOMIC DNA]</scope>
    <source>
        <strain evidence="10 11">CCMP1851</strain>
    </source>
</reference>
<dbReference type="PANTHER" id="PTHR22781:SF12">
    <property type="entry name" value="AP-3 COMPLEX SUBUNIT DELTA-1"/>
    <property type="match status" value="1"/>
</dbReference>
<keyword evidence="11" id="KW-1185">Reference proteome</keyword>
<sequence>MRCANDASDAARCARRRLRLATAEVKGIRANKREPGAFISQAIAECKQELRNVDPYVKAQAVRKLTYLQMMGYDVSWASFAIVETMSQARFAHKRIGYLAACQCFSESTDVVLLTTNLLKKEFQSTSQYEVGLAVNCLANIVTKDLARDLLQDSVLLMSHSKPYVRKKAVSSMFKLFVKYPQGLRLTFEKLKERLADGEPAVTSCAVNVVCELANKNPNNYLSMAPQFFRLLTTSSNNWMLIKVVKLMGALVPQEPRLARKLLEPLATIIQNTAAKSLQYECIHTLTLALPFTKKADGTESRNVPGVVRLCADHLRQFIDDADQNLKYLGLVGFVELMKSHPKAVVEHKELVLLCLSDDDVTIRTRALELLTGMVTRKNLEELVVKLLAHVNRAEGAYRDELISRIVHMCSRDKYSYLSDFVWYLSVLVRLAHLRGSAHGALLAEQLVDITMRVRPVRRYAARDMVCLLLDDKLAVGQGLESIADVLSAAAWIAGEYAAELFDDDDDDDDDEDDDDGDLPKFPKERPRYRVVDILTHPRVTNLPARVQNVYLQNALKVLALFCDDDDGDDGELEDCLTLAARRLDVFLQSVHVEVQERATAFRGLLVAFGALKPTERLVEAKAPPPRDDDDSDEEGDARPAPAPTVVVEDLADLAAAKAAAGSLLAIAAEKMVPVNPKAQGRVPAPADIDLGLALNGAALDAFFAAADPDEEAMAKSDKDPLGRVHFVDAPPTYGGDNDDGYLGDDFEERGGPRFEGLDLRGSDDSDDGGDDEAAKKTKKKKKKDKKKRGDDAPAPADRDTDDPFYLAGRSVDPDDVSVDDVPVVRLTAADLKKDKKSKKEKKKKGRKVQRGDVDVFELMPEGALNSDDEAKKKRKDKKKKKGLATNALLDMDATDLSQIDITTPLRDDEVMPSQRHRVVAAAPGAPPQTRGDDVMYLGGSAPPPAPVDKPKKDKAKKEKKAKEPKKKKEKKASKAAAAGGGGDLLDLLDFGGGPQIPAASSKPAAAAPRVESFENFDLLGDGLGAAPPAAKPAAKPAKKAAGGYKPLFSQGAMRADYRAAADGLEVKVSNTSASDLFSNVPVKLALPVKLSLSSKAIDAGAFATLLTTHSWHGAAAKLSCKSAKRDPIDAVAAALNASVVERQASSASMYAVARGGAHLALLAKLKDGKSLKVDIKSTDAALADAVAGELPFLAL</sequence>
<feature type="compositionally biased region" description="Basic and acidic residues" evidence="7">
    <location>
        <begin position="749"/>
        <end position="764"/>
    </location>
</feature>
<accession>A0ABR1FUG4</accession>
<evidence type="ECO:0000256" key="7">
    <source>
        <dbReference type="SAM" id="MobiDB-lite"/>
    </source>
</evidence>
<protein>
    <submittedName>
        <fullName evidence="10">Adaptor related protein complex subunit</fullName>
    </submittedName>
</protein>
<dbReference type="Gene3D" id="1.25.10.10">
    <property type="entry name" value="Leucine-rich Repeat Variant"/>
    <property type="match status" value="1"/>
</dbReference>
<evidence type="ECO:0000259" key="9">
    <source>
        <dbReference type="Pfam" id="PF26171"/>
    </source>
</evidence>
<evidence type="ECO:0000256" key="2">
    <source>
        <dbReference type="ARBA" id="ARBA00006613"/>
    </source>
</evidence>
<comment type="caution">
    <text evidence="10">The sequence shown here is derived from an EMBL/GenBank/DDBJ whole genome shotgun (WGS) entry which is preliminary data.</text>
</comment>
<evidence type="ECO:0000256" key="1">
    <source>
        <dbReference type="ARBA" id="ARBA00004308"/>
    </source>
</evidence>
<evidence type="ECO:0000256" key="4">
    <source>
        <dbReference type="ARBA" id="ARBA00022737"/>
    </source>
</evidence>
<organism evidence="10 11">
    <name type="scientific">Aureococcus anophagefferens</name>
    <name type="common">Harmful bloom alga</name>
    <dbReference type="NCBI Taxonomy" id="44056"/>
    <lineage>
        <taxon>Eukaryota</taxon>
        <taxon>Sar</taxon>
        <taxon>Stramenopiles</taxon>
        <taxon>Ochrophyta</taxon>
        <taxon>Pelagophyceae</taxon>
        <taxon>Pelagomonadales</taxon>
        <taxon>Pelagomonadaceae</taxon>
        <taxon>Aureococcus</taxon>
    </lineage>
</organism>
<feature type="compositionally biased region" description="Basic residues" evidence="7">
    <location>
        <begin position="777"/>
        <end position="787"/>
    </location>
</feature>
<comment type="subcellular location">
    <subcellularLocation>
        <location evidence="1">Endomembrane system</location>
    </subcellularLocation>
</comment>
<proteinExistence type="inferred from homology"/>
<dbReference type="SUPFAM" id="SSF48371">
    <property type="entry name" value="ARM repeat"/>
    <property type="match status" value="1"/>
</dbReference>
<feature type="region of interest" description="Disordered" evidence="7">
    <location>
        <begin position="502"/>
        <end position="524"/>
    </location>
</feature>
<feature type="domain" description="Clathrin/coatomer adaptor adaptin-like N-terminal" evidence="8">
    <location>
        <begin position="38"/>
        <end position="606"/>
    </location>
</feature>